<dbReference type="SUPFAM" id="SSF52047">
    <property type="entry name" value="RNI-like"/>
    <property type="match status" value="1"/>
</dbReference>
<dbReference type="Gene3D" id="3.80.10.10">
    <property type="entry name" value="Ribonuclease Inhibitor"/>
    <property type="match status" value="1"/>
</dbReference>
<name>A0A1E1XEF6_9ACAR</name>
<organism evidence="1">
    <name type="scientific">Amblyomma aureolatum</name>
    <dbReference type="NCBI Taxonomy" id="187763"/>
    <lineage>
        <taxon>Eukaryota</taxon>
        <taxon>Metazoa</taxon>
        <taxon>Ecdysozoa</taxon>
        <taxon>Arthropoda</taxon>
        <taxon>Chelicerata</taxon>
        <taxon>Arachnida</taxon>
        <taxon>Acari</taxon>
        <taxon>Parasitiformes</taxon>
        <taxon>Ixodida</taxon>
        <taxon>Ixodoidea</taxon>
        <taxon>Ixodidae</taxon>
        <taxon>Amblyomminae</taxon>
        <taxon>Amblyomma</taxon>
    </lineage>
</organism>
<dbReference type="PANTHER" id="PTHR38926:SF72">
    <property type="entry name" value="IM:7136021-RELATED"/>
    <property type="match status" value="1"/>
</dbReference>
<proteinExistence type="evidence at transcript level"/>
<dbReference type="PANTHER" id="PTHR38926">
    <property type="entry name" value="F-BOX DOMAIN CONTAINING PROTEIN, EXPRESSED"/>
    <property type="match status" value="1"/>
</dbReference>
<dbReference type="EMBL" id="GFAC01001630">
    <property type="protein sequence ID" value="JAT97558.1"/>
    <property type="molecule type" value="mRNA"/>
</dbReference>
<evidence type="ECO:0000313" key="1">
    <source>
        <dbReference type="EMBL" id="JAT97558.1"/>
    </source>
</evidence>
<accession>A0A1E1XEF6</accession>
<dbReference type="AlphaFoldDB" id="A0A1E1XEF6"/>
<sequence>MERMKKYGDPHDLLCAEDRIVLKLETPWPRDTPLPEGCSPADEGGSLMVMNQRTLASARSALRGARVSGALFAGCEAFDSSDLFERAAREVLKFAEEICIVHNRDKVYKLIRMFPRAKVLALLHDFAAHAVEMDEPFRDLSTPLVESCELRELLGSVEGFGDCCLMLTEATVRAILRTCPLLRRIDADGVLEAFLKLTDAAQYVYPKAKGITGVVMVASVDPSHAGPGHFPGTADIAVAARTFPHVENLMVVVNSPESMAAISAFRHLRSLTLTLRPAVSLVHVGSELRQLLTTLPHLENLSLESCGGVQLAGIAKLCPQIKSLRLVYCEGSNDDIALDGNAFPNLEVLELTANLPRRIYHAFLGATASRLRVLRLGADGACSEFLRLCGLGGRGVSFPHLEELTLQTDWTVSALELQPEDLHGVLKALPALRHLETDSYDLRLFFENYCVARERVSFSWCECVYCAVHDGNRKFRQDFFAHVASRLV</sequence>
<reference evidence="1" key="1">
    <citation type="journal article" date="2017" name="Front. Cell. Infect. Microbiol.">
        <title>The Distinct Transcriptional Response of the Midgut of Amblyomma sculptum and Amblyomma aureolatum Ticks to Rickettsia rickettsii Correlates to Their Differences in Susceptibility to Infection.</title>
        <authorList>
            <person name="Martins L.A."/>
            <person name="Galletti M.F.B.M."/>
            <person name="Ribeiro J.M."/>
            <person name="Fujita A."/>
            <person name="Costa F.B."/>
            <person name="Labruna M.B."/>
            <person name="Daffre S."/>
            <person name="Fogaca A.C."/>
        </authorList>
    </citation>
    <scope>NUCLEOTIDE SEQUENCE</scope>
</reference>
<protein>
    <submittedName>
        <fullName evidence="1">Putative beta-tubulin folding cofactor e</fullName>
    </submittedName>
</protein>
<dbReference type="InterPro" id="IPR032675">
    <property type="entry name" value="LRR_dom_sf"/>
</dbReference>